<dbReference type="InterPro" id="IPR012341">
    <property type="entry name" value="6hp_glycosidase-like_sf"/>
</dbReference>
<dbReference type="PANTHER" id="PTHR31616">
    <property type="entry name" value="TREHALASE"/>
    <property type="match status" value="1"/>
</dbReference>
<dbReference type="InterPro" id="IPR008928">
    <property type="entry name" value="6-hairpin_glycosidase_sf"/>
</dbReference>
<dbReference type="GO" id="GO:2001070">
    <property type="term" value="F:starch binding"/>
    <property type="evidence" value="ECO:0007669"/>
    <property type="project" value="InterPro"/>
</dbReference>
<dbReference type="SUPFAM" id="SSF48208">
    <property type="entry name" value="Six-hairpin glycosidases"/>
    <property type="match status" value="1"/>
</dbReference>
<dbReference type="InterPro" id="IPR002044">
    <property type="entry name" value="CBM20"/>
</dbReference>
<comment type="similarity">
    <text evidence="2 9">Belongs to the glycosyl hydrolase 15 family.</text>
</comment>
<evidence type="ECO:0000256" key="9">
    <source>
        <dbReference type="PIRNR" id="PIRNR001031"/>
    </source>
</evidence>
<evidence type="ECO:0000256" key="8">
    <source>
        <dbReference type="ARBA" id="ARBA00023326"/>
    </source>
</evidence>
<dbReference type="PRINTS" id="PR00736">
    <property type="entry name" value="GLHYDRLASE15"/>
</dbReference>
<dbReference type="Proteomes" id="UP000310421">
    <property type="component" value="Unassembled WGS sequence"/>
</dbReference>
<dbReference type="Gene3D" id="1.50.10.10">
    <property type="match status" value="1"/>
</dbReference>
<dbReference type="Pfam" id="PF00686">
    <property type="entry name" value="CBM_20"/>
    <property type="match status" value="1"/>
</dbReference>
<dbReference type="Pfam" id="PF00723">
    <property type="entry name" value="Glyco_hydro_15"/>
    <property type="match status" value="1"/>
</dbReference>
<dbReference type="GO" id="GO:0000324">
    <property type="term" value="C:fungal-type vacuole"/>
    <property type="evidence" value="ECO:0007669"/>
    <property type="project" value="TreeGrafter"/>
</dbReference>
<organism evidence="14 15">
    <name type="scientific">Aureobasidium pullulans</name>
    <name type="common">Black yeast</name>
    <name type="synonym">Pullularia pullulans</name>
    <dbReference type="NCBI Taxonomy" id="5580"/>
    <lineage>
        <taxon>Eukaryota</taxon>
        <taxon>Fungi</taxon>
        <taxon>Dikarya</taxon>
        <taxon>Ascomycota</taxon>
        <taxon>Pezizomycotina</taxon>
        <taxon>Dothideomycetes</taxon>
        <taxon>Dothideomycetidae</taxon>
        <taxon>Dothideales</taxon>
        <taxon>Saccotheciaceae</taxon>
        <taxon>Aureobasidium</taxon>
    </lineage>
</organism>
<dbReference type="EC" id="3.2.1.3" evidence="9"/>
<evidence type="ECO:0000313" key="14">
    <source>
        <dbReference type="EMBL" id="THW64418.1"/>
    </source>
</evidence>
<evidence type="ECO:0000256" key="3">
    <source>
        <dbReference type="ARBA" id="ARBA00022729"/>
    </source>
</evidence>
<keyword evidence="8 9" id="KW-0624">Polysaccharide degradation</keyword>
<evidence type="ECO:0000256" key="2">
    <source>
        <dbReference type="ARBA" id="ARBA00006188"/>
    </source>
</evidence>
<evidence type="ECO:0000256" key="7">
    <source>
        <dbReference type="ARBA" id="ARBA00023295"/>
    </source>
</evidence>
<dbReference type="InterPro" id="IPR013784">
    <property type="entry name" value="Carb-bd-like_fold"/>
</dbReference>
<evidence type="ECO:0000256" key="4">
    <source>
        <dbReference type="ARBA" id="ARBA00022801"/>
    </source>
</evidence>
<dbReference type="SMART" id="SM01065">
    <property type="entry name" value="CBM_2"/>
    <property type="match status" value="1"/>
</dbReference>
<feature type="domain" description="CBM20" evidence="13">
    <location>
        <begin position="520"/>
        <end position="626"/>
    </location>
</feature>
<gene>
    <name evidence="14" type="ORF">D6D20_02919</name>
</gene>
<dbReference type="AlphaFoldDB" id="A0A4S8ZF49"/>
<dbReference type="EMBL" id="QZAN01000020">
    <property type="protein sequence ID" value="THW64418.1"/>
    <property type="molecule type" value="Genomic_DNA"/>
</dbReference>
<keyword evidence="5" id="KW-0325">Glycoprotein</keyword>
<evidence type="ECO:0000256" key="6">
    <source>
        <dbReference type="ARBA" id="ARBA00023277"/>
    </source>
</evidence>
<keyword evidence="3" id="KW-0732">Signal</keyword>
<dbReference type="SUPFAM" id="SSF49452">
    <property type="entry name" value="Starch-binding domain-like"/>
    <property type="match status" value="1"/>
</dbReference>
<dbReference type="PROSITE" id="PS51166">
    <property type="entry name" value="CBM20"/>
    <property type="match status" value="1"/>
</dbReference>
<dbReference type="CDD" id="cd05811">
    <property type="entry name" value="CBM20_glucoamylase"/>
    <property type="match status" value="1"/>
</dbReference>
<keyword evidence="4 9" id="KW-0378">Hydrolase</keyword>
<evidence type="ECO:0000256" key="5">
    <source>
        <dbReference type="ARBA" id="ARBA00023180"/>
    </source>
</evidence>
<comment type="caution">
    <text evidence="14">The sequence shown here is derived from an EMBL/GenBank/DDBJ whole genome shotgun (WGS) entry which is preliminary data.</text>
</comment>
<dbReference type="InterPro" id="IPR011613">
    <property type="entry name" value="GH15-like"/>
</dbReference>
<dbReference type="PANTHER" id="PTHR31616:SF12">
    <property type="entry name" value="GLUCOAMYLASE"/>
    <property type="match status" value="1"/>
</dbReference>
<dbReference type="InterPro" id="IPR008291">
    <property type="entry name" value="Glucoamylase_SBD"/>
</dbReference>
<evidence type="ECO:0000256" key="12">
    <source>
        <dbReference type="SAM" id="MobiDB-lite"/>
    </source>
</evidence>
<proteinExistence type="inferred from homology"/>
<feature type="active site" description="Proton acceptor" evidence="10">
    <location>
        <position position="215"/>
    </location>
</feature>
<dbReference type="InterPro" id="IPR034836">
    <property type="entry name" value="CBM20_glucoamylase"/>
</dbReference>
<keyword evidence="7 9" id="KW-0326">Glycosidase</keyword>
<dbReference type="InterPro" id="IPR000165">
    <property type="entry name" value="Glucoamylase"/>
</dbReference>
<protein>
    <recommendedName>
        <fullName evidence="9">Glucoamylase</fullName>
        <ecNumber evidence="9">3.2.1.3</ecNumber>
    </recommendedName>
    <alternativeName>
        <fullName evidence="9">1,4-alpha-D-glucan glucohydrolase</fullName>
    </alternativeName>
    <alternativeName>
        <fullName evidence="9">Glucan 1,4-alpha-glucosidase</fullName>
    </alternativeName>
</protein>
<evidence type="ECO:0000313" key="15">
    <source>
        <dbReference type="Proteomes" id="UP000310421"/>
    </source>
</evidence>
<feature type="region of interest" description="Disordered" evidence="12">
    <location>
        <begin position="1"/>
        <end position="39"/>
    </location>
</feature>
<evidence type="ECO:0000259" key="13">
    <source>
        <dbReference type="PROSITE" id="PS51166"/>
    </source>
</evidence>
<dbReference type="PIRSF" id="PIRSF001031">
    <property type="entry name" value="Glu-a-glcsd_SBD"/>
    <property type="match status" value="1"/>
</dbReference>
<evidence type="ECO:0000256" key="10">
    <source>
        <dbReference type="PIRSR" id="PIRSR001031-1"/>
    </source>
</evidence>
<evidence type="ECO:0000256" key="1">
    <source>
        <dbReference type="ARBA" id="ARBA00001863"/>
    </source>
</evidence>
<keyword evidence="6 9" id="KW-0119">Carbohydrate metabolism</keyword>
<dbReference type="InterPro" id="IPR013783">
    <property type="entry name" value="Ig-like_fold"/>
</dbReference>
<reference evidence="14 15" key="1">
    <citation type="submission" date="2018-10" db="EMBL/GenBank/DDBJ databases">
        <title>Fifty Aureobasidium pullulans genomes reveal a recombining polyextremotolerant generalist.</title>
        <authorList>
            <person name="Gostincar C."/>
            <person name="Turk M."/>
            <person name="Zajc J."/>
            <person name="Gunde-Cimerman N."/>
        </authorList>
    </citation>
    <scope>NUCLEOTIDE SEQUENCE [LARGE SCALE GENOMIC DNA]</scope>
    <source>
        <strain evidence="14 15">EXF-10751</strain>
    </source>
</reference>
<dbReference type="Gene3D" id="2.60.40.10">
    <property type="entry name" value="Immunoglobulins"/>
    <property type="match status" value="1"/>
</dbReference>
<dbReference type="InterPro" id="IPR046966">
    <property type="entry name" value="Glucoamylase_active_site"/>
</dbReference>
<dbReference type="GO" id="GO:0004339">
    <property type="term" value="F:glucan 1,4-alpha-glucosidase activity"/>
    <property type="evidence" value="ECO:0007669"/>
    <property type="project" value="UniProtKB-EC"/>
</dbReference>
<evidence type="ECO:0000256" key="11">
    <source>
        <dbReference type="PIRSR" id="PIRSR001031-2"/>
    </source>
</evidence>
<dbReference type="FunFam" id="2.60.40.10:FF:000552">
    <property type="entry name" value="Related to glucoamylase"/>
    <property type="match status" value="1"/>
</dbReference>
<dbReference type="PROSITE" id="PS00820">
    <property type="entry name" value="GLUCOAMYLASE"/>
    <property type="match status" value="1"/>
</dbReference>
<comment type="catalytic activity">
    <reaction evidence="1 9">
        <text>Hydrolysis of terminal (1-&gt;4)-linked alpha-D-glucose residues successively from non-reducing ends of the chains with release of beta-D-glucose.</text>
        <dbReference type="EC" id="3.2.1.3"/>
    </reaction>
</comment>
<dbReference type="FunFam" id="1.50.10.10:FF:000018">
    <property type="entry name" value="Glucoamylase"/>
    <property type="match status" value="1"/>
</dbReference>
<dbReference type="GO" id="GO:0000272">
    <property type="term" value="P:polysaccharide catabolic process"/>
    <property type="evidence" value="ECO:0007669"/>
    <property type="project" value="UniProtKB-KW"/>
</dbReference>
<feature type="active site" description="Proton donor" evidence="10">
    <location>
        <position position="218"/>
    </location>
</feature>
<accession>A0A4S8ZF49</accession>
<name>A0A4S8ZF49_AURPU</name>
<sequence length="626" mass="66863">MIWPVGRNPTIVRHRGSAQTSRRAQKRTSPKKLQQSERATGSLASWLTSENTYALQGVLANIGASGSKASGASAGVVVASPSKTDPNYFYTWTRDSALVFKALVDQLIAGNKSLEPLIQQYISAQANLQQVNNPSGGLCSGGLAEPKFEVNLTPFTGAWGRPQRDGPALRATAMIAYSRYLIANGNTTTVNNIIWPIVQNDLSYVTQYWNQTGFDLWEEINSSSFFTTAVQYRALIEGNNLATQLGKSCPNCVSQAPLVLCFLQSYWTGSYALSNTGGGRSGKDANSILTSIHIFDPAASCDSITFQPCSDKALANHKVVTDSFRSIYNINKGIAQGSGVAVGRYPEDSYYNGNPWYLNTFAAAEQLYDAIYQWKKIGSISVTSISLPFFKDVYSSAAVGTYASSTTTFTSIVNAVQTYADSYMSIAQKYTPQSGALAEQYNRADGTPLSAADLTWSYAAFLTAYNARANVIPASWGAASAKLPSSCSSGSASGPCAAATNTNWGNPGTPSTPTTTGGACATPTAIAVTFNEQKTTAYGENIYIVGSIPALGNWNAANAIALSASKYTSSNPLWYVTLNFATGSSFNYKYIKKAADGSVTWESDPNRSYTVNGNCAGTATQNDSWR</sequence>
<feature type="binding site" evidence="11">
    <location>
        <position position="159"/>
    </location>
    <ligand>
        <name>substrate</name>
    </ligand>
</feature>